<protein>
    <recommendedName>
        <fullName evidence="3">Endonuclease/exonuclease/phosphatase domain-containing protein</fullName>
    </recommendedName>
</protein>
<evidence type="ECO:0000313" key="1">
    <source>
        <dbReference type="EMBL" id="KAK4734209.1"/>
    </source>
</evidence>
<evidence type="ECO:0008006" key="3">
    <source>
        <dbReference type="Google" id="ProtNLM"/>
    </source>
</evidence>
<proteinExistence type="predicted"/>
<dbReference type="SUPFAM" id="SSF56219">
    <property type="entry name" value="DNase I-like"/>
    <property type="match status" value="1"/>
</dbReference>
<comment type="caution">
    <text evidence="1">The sequence shown here is derived from an EMBL/GenBank/DDBJ whole genome shotgun (WGS) entry which is preliminary data.</text>
</comment>
<keyword evidence="2" id="KW-1185">Reference proteome</keyword>
<dbReference type="PANTHER" id="PTHR33710">
    <property type="entry name" value="BNAC02G09200D PROTEIN"/>
    <property type="match status" value="1"/>
</dbReference>
<gene>
    <name evidence="1" type="ORF">R3W88_008470</name>
</gene>
<evidence type="ECO:0000313" key="2">
    <source>
        <dbReference type="Proteomes" id="UP001311915"/>
    </source>
</evidence>
<name>A0AAV9MB97_9SOLN</name>
<dbReference type="EMBL" id="JAWPEI010000002">
    <property type="protein sequence ID" value="KAK4734209.1"/>
    <property type="molecule type" value="Genomic_DNA"/>
</dbReference>
<dbReference type="PANTHER" id="PTHR33710:SF80">
    <property type="entry name" value="ENDONUCLEASE_EXONUCLEASE_PHOSPHATASE"/>
    <property type="match status" value="1"/>
</dbReference>
<sequence>MRGRIWVVWNPSIINFTIIETSAQHIHGQVDLQVSKVKFQFTAVYGLHSITVRTSLWKTIQQLSTQITESWLIMGDFNSILTAEDRPIGSQVQLAETRDFQECINDCHLTELPTVRRKFIWTNGQVFSRIDRALINVKWVLHMPIV</sequence>
<dbReference type="Proteomes" id="UP001311915">
    <property type="component" value="Unassembled WGS sequence"/>
</dbReference>
<dbReference type="Gene3D" id="3.60.10.10">
    <property type="entry name" value="Endonuclease/exonuclease/phosphatase"/>
    <property type="match status" value="1"/>
</dbReference>
<dbReference type="AlphaFoldDB" id="A0AAV9MB97"/>
<reference evidence="1 2" key="1">
    <citation type="submission" date="2023-10" db="EMBL/GenBank/DDBJ databases">
        <title>Genome-Wide Identification Analysis in wild type Solanum Pinnatisectum Reveals Some Genes Defensing Phytophthora Infestans.</title>
        <authorList>
            <person name="Sun C."/>
        </authorList>
    </citation>
    <scope>NUCLEOTIDE SEQUENCE [LARGE SCALE GENOMIC DNA]</scope>
    <source>
        <strain evidence="1">LQN</strain>
        <tissue evidence="1">Leaf</tissue>
    </source>
</reference>
<dbReference type="InterPro" id="IPR036691">
    <property type="entry name" value="Endo/exonu/phosph_ase_sf"/>
</dbReference>
<accession>A0AAV9MB97</accession>
<organism evidence="1 2">
    <name type="scientific">Solanum pinnatisectum</name>
    <name type="common">tansyleaf nightshade</name>
    <dbReference type="NCBI Taxonomy" id="50273"/>
    <lineage>
        <taxon>Eukaryota</taxon>
        <taxon>Viridiplantae</taxon>
        <taxon>Streptophyta</taxon>
        <taxon>Embryophyta</taxon>
        <taxon>Tracheophyta</taxon>
        <taxon>Spermatophyta</taxon>
        <taxon>Magnoliopsida</taxon>
        <taxon>eudicotyledons</taxon>
        <taxon>Gunneridae</taxon>
        <taxon>Pentapetalae</taxon>
        <taxon>asterids</taxon>
        <taxon>lamiids</taxon>
        <taxon>Solanales</taxon>
        <taxon>Solanaceae</taxon>
        <taxon>Solanoideae</taxon>
        <taxon>Solaneae</taxon>
        <taxon>Solanum</taxon>
    </lineage>
</organism>